<dbReference type="GO" id="GO:0008484">
    <property type="term" value="F:sulfuric ester hydrolase activity"/>
    <property type="evidence" value="ECO:0007669"/>
    <property type="project" value="TreeGrafter"/>
</dbReference>
<keyword evidence="7" id="KW-1185">Reference proteome</keyword>
<reference evidence="6" key="1">
    <citation type="journal article" date="2023" name="Mol. Plant Microbe Interact.">
        <title>Elucidating the Obligate Nature and Biological Capacity of an Invasive Fungal Corn Pathogen.</title>
        <authorList>
            <person name="MacCready J.S."/>
            <person name="Roggenkamp E.M."/>
            <person name="Gdanetz K."/>
            <person name="Chilvers M.I."/>
        </authorList>
    </citation>
    <scope>NUCLEOTIDE SEQUENCE</scope>
    <source>
        <strain evidence="6">PM02</strain>
    </source>
</reference>
<protein>
    <recommendedName>
        <fullName evidence="8">Choline-sulfatase</fullName>
    </recommendedName>
</protein>
<keyword evidence="2" id="KW-0479">Metal-binding</keyword>
<dbReference type="Pfam" id="PF12411">
    <property type="entry name" value="Choline_sulf_C"/>
    <property type="match status" value="1"/>
</dbReference>
<dbReference type="FunFam" id="3.40.720.10:FF:000032">
    <property type="entry name" value="Choline sulfatase"/>
    <property type="match status" value="1"/>
</dbReference>
<dbReference type="InterPro" id="IPR017850">
    <property type="entry name" value="Alkaline_phosphatase_core_sf"/>
</dbReference>
<keyword evidence="3" id="KW-0378">Hydrolase</keyword>
<dbReference type="InterPro" id="IPR025863">
    <property type="entry name" value="Choline_sulf_C_dom"/>
</dbReference>
<dbReference type="PROSITE" id="PS00149">
    <property type="entry name" value="SULFATASE_2"/>
    <property type="match status" value="1"/>
</dbReference>
<dbReference type="Pfam" id="PF00884">
    <property type="entry name" value="Sulfatase"/>
    <property type="match status" value="1"/>
</dbReference>
<dbReference type="InterPro" id="IPR000917">
    <property type="entry name" value="Sulfatase_N"/>
</dbReference>
<feature type="domain" description="Sulfatase N-terminal" evidence="4">
    <location>
        <begin position="1"/>
        <end position="337"/>
    </location>
</feature>
<comment type="caution">
    <text evidence="6">The sequence shown here is derived from an EMBL/GenBank/DDBJ whole genome shotgun (WGS) entry which is preliminary data.</text>
</comment>
<dbReference type="GO" id="GO:0046872">
    <property type="term" value="F:metal ion binding"/>
    <property type="evidence" value="ECO:0007669"/>
    <property type="project" value="UniProtKB-KW"/>
</dbReference>
<dbReference type="SUPFAM" id="SSF53649">
    <property type="entry name" value="Alkaline phosphatase-like"/>
    <property type="match status" value="1"/>
</dbReference>
<evidence type="ECO:0008006" key="8">
    <source>
        <dbReference type="Google" id="ProtNLM"/>
    </source>
</evidence>
<dbReference type="Proteomes" id="UP001217918">
    <property type="component" value="Unassembled WGS sequence"/>
</dbReference>
<evidence type="ECO:0000256" key="1">
    <source>
        <dbReference type="ARBA" id="ARBA00008779"/>
    </source>
</evidence>
<dbReference type="PROSITE" id="PS00523">
    <property type="entry name" value="SULFATASE_1"/>
    <property type="match status" value="1"/>
</dbReference>
<dbReference type="InterPro" id="IPR017785">
    <property type="entry name" value="Choline-sulfatase"/>
</dbReference>
<evidence type="ECO:0000259" key="5">
    <source>
        <dbReference type="Pfam" id="PF12411"/>
    </source>
</evidence>
<dbReference type="Gene3D" id="3.40.720.10">
    <property type="entry name" value="Alkaline Phosphatase, subunit A"/>
    <property type="match status" value="1"/>
</dbReference>
<dbReference type="AlphaFoldDB" id="A0AAD9MG45"/>
<dbReference type="GO" id="GO:0005737">
    <property type="term" value="C:cytoplasm"/>
    <property type="evidence" value="ECO:0007669"/>
    <property type="project" value="TreeGrafter"/>
</dbReference>
<accession>A0AAD9MG45</accession>
<dbReference type="PANTHER" id="PTHR45953:SF1">
    <property type="entry name" value="IDURONATE 2-SULFATASE"/>
    <property type="match status" value="1"/>
</dbReference>
<dbReference type="PANTHER" id="PTHR45953">
    <property type="entry name" value="IDURONATE 2-SULFATASE"/>
    <property type="match status" value="1"/>
</dbReference>
<gene>
    <name evidence="6" type="ORF">P8C59_007940</name>
</gene>
<evidence type="ECO:0000313" key="6">
    <source>
        <dbReference type="EMBL" id="KAK2073680.1"/>
    </source>
</evidence>
<evidence type="ECO:0000256" key="2">
    <source>
        <dbReference type="ARBA" id="ARBA00022723"/>
    </source>
</evidence>
<comment type="similarity">
    <text evidence="1">Belongs to the sulfatase family.</text>
</comment>
<dbReference type="CDD" id="cd16032">
    <property type="entry name" value="choline-sulfatase"/>
    <property type="match status" value="1"/>
</dbReference>
<name>A0AAD9MG45_9PEZI</name>
<sequence>MADQLAAPQLKMYNPESQILTPHLDALAAKSVQFDSAYCPSPLCAPSRMSMVTGLLPMKIGAYDNASQISSEIPTYAHYLRLQGYQTALAGKMHFVGDQLHGYETRLTSDIYPGDFGWAVNWDEPETRLEWYHNASSVLQAGVCVRSNQLDYDEEVMYRSTQFMYDHVRQGPDARPFCLTVSLTHPHDPYTIQQRYWDLYDGVDIALPKVQIPKEDQDPHSKRLLKVCDLWDKDFSADQIKRARRAYYGAVSYVDDCVGKLLDVLKQCRLDDNTIVVFSGDHGDMLGERGLWYKMSYFESSVRVPLLISHPSQFEPHRVRENVSTLDILPTMCDLVGTKPAAYLPMDGQSVLPHLQGKGGHDTVIAEYTGEGTVGPLMMIRRGPWKYTVCPADGSQLFNLEDDPLELHDLAKSLKKSTASSPAAQQQIKETLEAFEEEAFGRWDFAKITADVLLSQRKRRLVWSALRKGHFTSWDHNPVDDGRDKYIRSHHSLGELERKARFPAVGTLGRDMESSTSAGQAVSHES</sequence>
<dbReference type="InterPro" id="IPR024607">
    <property type="entry name" value="Sulfatase_CS"/>
</dbReference>
<evidence type="ECO:0000256" key="3">
    <source>
        <dbReference type="ARBA" id="ARBA00022801"/>
    </source>
</evidence>
<evidence type="ECO:0000259" key="4">
    <source>
        <dbReference type="Pfam" id="PF00884"/>
    </source>
</evidence>
<dbReference type="EMBL" id="JAQQPM010000007">
    <property type="protein sequence ID" value="KAK2073680.1"/>
    <property type="molecule type" value="Genomic_DNA"/>
</dbReference>
<proteinExistence type="inferred from homology"/>
<dbReference type="NCBIfam" id="TIGR03417">
    <property type="entry name" value="chol_sulfatase"/>
    <property type="match status" value="1"/>
</dbReference>
<feature type="domain" description="Choline sulfatase enzyme C-terminal" evidence="5">
    <location>
        <begin position="451"/>
        <end position="502"/>
    </location>
</feature>
<organism evidence="6 7">
    <name type="scientific">Phyllachora maydis</name>
    <dbReference type="NCBI Taxonomy" id="1825666"/>
    <lineage>
        <taxon>Eukaryota</taxon>
        <taxon>Fungi</taxon>
        <taxon>Dikarya</taxon>
        <taxon>Ascomycota</taxon>
        <taxon>Pezizomycotina</taxon>
        <taxon>Sordariomycetes</taxon>
        <taxon>Sordariomycetidae</taxon>
        <taxon>Phyllachorales</taxon>
        <taxon>Phyllachoraceae</taxon>
        <taxon>Phyllachora</taxon>
    </lineage>
</organism>
<evidence type="ECO:0000313" key="7">
    <source>
        <dbReference type="Proteomes" id="UP001217918"/>
    </source>
</evidence>